<evidence type="ECO:0000256" key="5">
    <source>
        <dbReference type="ARBA" id="ARBA00022840"/>
    </source>
</evidence>
<proteinExistence type="predicted"/>
<accession>A0AAJ7WW17</accession>
<keyword evidence="4" id="KW-0418">Kinase</keyword>
<feature type="domain" description="Protein kinase" evidence="7">
    <location>
        <begin position="1"/>
        <end position="125"/>
    </location>
</feature>
<gene>
    <name evidence="9" type="primary">LOC116943332</name>
</gene>
<dbReference type="GO" id="GO:0005524">
    <property type="term" value="F:ATP binding"/>
    <property type="evidence" value="ECO:0007669"/>
    <property type="project" value="UniProtKB-KW"/>
</dbReference>
<sequence length="265" mass="28144">MAPETLLLPFVTCAADMWSLGCVIVEILLGCRLFIGNYKDFLGRAIKILGLPPMSMILTDFNWTITMDKNGCPIVNGKVIVPSSLPLESLLDTYDKELLNFLRGCLEWDPALRLTPEQALEHDWVRGSEKAQGSAAVPSVDVPLGQAAAPQALNADPQALNAGPQALNADPQALNADPQALNADPQALNADPQALNADPQALNADPQALNADPQALNADPQALNADPAPAESQLSDDNSQSHGIPESVPPEGCSVEEFVTVRSQQ</sequence>
<dbReference type="InterPro" id="IPR000719">
    <property type="entry name" value="Prot_kinase_dom"/>
</dbReference>
<evidence type="ECO:0000256" key="4">
    <source>
        <dbReference type="ARBA" id="ARBA00022777"/>
    </source>
</evidence>
<evidence type="ECO:0000313" key="9">
    <source>
        <dbReference type="RefSeq" id="XP_032812075.1"/>
    </source>
</evidence>
<feature type="compositionally biased region" description="Polar residues" evidence="6">
    <location>
        <begin position="232"/>
        <end position="242"/>
    </location>
</feature>
<protein>
    <submittedName>
        <fullName evidence="9">Serine/threonine-protein kinase minibrain-like</fullName>
    </submittedName>
</protein>
<keyword evidence="5" id="KW-0067">ATP-binding</keyword>
<dbReference type="Gene3D" id="1.10.510.10">
    <property type="entry name" value="Transferase(Phosphotransferase) domain 1"/>
    <property type="match status" value="1"/>
</dbReference>
<dbReference type="Pfam" id="PF00069">
    <property type="entry name" value="Pkinase"/>
    <property type="match status" value="1"/>
</dbReference>
<dbReference type="KEGG" id="pmrn:116943332"/>
<dbReference type="GO" id="GO:0004674">
    <property type="term" value="F:protein serine/threonine kinase activity"/>
    <property type="evidence" value="ECO:0007669"/>
    <property type="project" value="UniProtKB-KW"/>
</dbReference>
<dbReference type="Proteomes" id="UP001318040">
    <property type="component" value="Chromosome 1"/>
</dbReference>
<evidence type="ECO:0000256" key="1">
    <source>
        <dbReference type="ARBA" id="ARBA00022527"/>
    </source>
</evidence>
<keyword evidence="2" id="KW-0808">Transferase</keyword>
<reference evidence="9" key="1">
    <citation type="submission" date="2025-08" db="UniProtKB">
        <authorList>
            <consortium name="RefSeq"/>
        </authorList>
    </citation>
    <scope>IDENTIFICATION</scope>
    <source>
        <tissue evidence="9">Sperm</tissue>
    </source>
</reference>
<keyword evidence="8" id="KW-1185">Reference proteome</keyword>
<evidence type="ECO:0000313" key="8">
    <source>
        <dbReference type="Proteomes" id="UP001318040"/>
    </source>
</evidence>
<feature type="region of interest" description="Disordered" evidence="6">
    <location>
        <begin position="209"/>
        <end position="265"/>
    </location>
</feature>
<dbReference type="PROSITE" id="PS50011">
    <property type="entry name" value="PROTEIN_KINASE_DOM"/>
    <property type="match status" value="1"/>
</dbReference>
<organism evidence="8 9">
    <name type="scientific">Petromyzon marinus</name>
    <name type="common">Sea lamprey</name>
    <dbReference type="NCBI Taxonomy" id="7757"/>
    <lineage>
        <taxon>Eukaryota</taxon>
        <taxon>Metazoa</taxon>
        <taxon>Chordata</taxon>
        <taxon>Craniata</taxon>
        <taxon>Vertebrata</taxon>
        <taxon>Cyclostomata</taxon>
        <taxon>Hyperoartia</taxon>
        <taxon>Petromyzontiformes</taxon>
        <taxon>Petromyzontidae</taxon>
        <taxon>Petromyzon</taxon>
    </lineage>
</organism>
<evidence type="ECO:0000259" key="7">
    <source>
        <dbReference type="PROSITE" id="PS50011"/>
    </source>
</evidence>
<evidence type="ECO:0000256" key="3">
    <source>
        <dbReference type="ARBA" id="ARBA00022741"/>
    </source>
</evidence>
<evidence type="ECO:0000256" key="6">
    <source>
        <dbReference type="SAM" id="MobiDB-lite"/>
    </source>
</evidence>
<dbReference type="PANTHER" id="PTHR24058">
    <property type="entry name" value="DUAL SPECIFICITY PROTEIN KINASE"/>
    <property type="match status" value="1"/>
</dbReference>
<dbReference type="SUPFAM" id="SSF56112">
    <property type="entry name" value="Protein kinase-like (PK-like)"/>
    <property type="match status" value="1"/>
</dbReference>
<keyword evidence="1" id="KW-0723">Serine/threonine-protein kinase</keyword>
<evidence type="ECO:0000256" key="2">
    <source>
        <dbReference type="ARBA" id="ARBA00022679"/>
    </source>
</evidence>
<dbReference type="AlphaFoldDB" id="A0AAJ7WW17"/>
<dbReference type="InterPro" id="IPR050494">
    <property type="entry name" value="Ser_Thr_dual-spec_kinase"/>
</dbReference>
<dbReference type="InterPro" id="IPR011009">
    <property type="entry name" value="Kinase-like_dom_sf"/>
</dbReference>
<dbReference type="RefSeq" id="XP_032812075.1">
    <property type="nucleotide sequence ID" value="XM_032956184.1"/>
</dbReference>
<keyword evidence="3" id="KW-0547">Nucleotide-binding</keyword>
<name>A0AAJ7WW17_PETMA</name>